<evidence type="ECO:0000313" key="13">
    <source>
        <dbReference type="EMBL" id="RJG10412.1"/>
    </source>
</evidence>
<feature type="domain" description="Methyl-accepting transducer" evidence="11">
    <location>
        <begin position="441"/>
        <end position="677"/>
    </location>
</feature>
<dbReference type="PANTHER" id="PTHR32089">
    <property type="entry name" value="METHYL-ACCEPTING CHEMOTAXIS PROTEIN MCPB"/>
    <property type="match status" value="1"/>
</dbReference>
<dbReference type="PROSITE" id="PS50111">
    <property type="entry name" value="CHEMOTAXIS_TRANSDUC_2"/>
    <property type="match status" value="1"/>
</dbReference>
<dbReference type="InterPro" id="IPR003660">
    <property type="entry name" value="HAMP_dom"/>
</dbReference>
<dbReference type="CDD" id="cd12913">
    <property type="entry name" value="PDC1_MCP_like"/>
    <property type="match status" value="1"/>
</dbReference>
<dbReference type="CDD" id="cd06225">
    <property type="entry name" value="HAMP"/>
    <property type="match status" value="1"/>
</dbReference>
<comment type="similarity">
    <text evidence="8">Belongs to the methyl-accepting chemotaxis (MCP) protein family.</text>
</comment>
<dbReference type="Gene3D" id="3.30.450.20">
    <property type="entry name" value="PAS domain"/>
    <property type="match status" value="1"/>
</dbReference>
<evidence type="ECO:0000256" key="1">
    <source>
        <dbReference type="ARBA" id="ARBA00004651"/>
    </source>
</evidence>
<evidence type="ECO:0000313" key="14">
    <source>
        <dbReference type="Proteomes" id="UP000284021"/>
    </source>
</evidence>
<dbReference type="FunFam" id="1.10.287.950:FF:000001">
    <property type="entry name" value="Methyl-accepting chemotaxis sensory transducer"/>
    <property type="match status" value="1"/>
</dbReference>
<protein>
    <submittedName>
        <fullName evidence="13">Methyl-accepting chemotaxis protein</fullName>
    </submittedName>
</protein>
<dbReference type="OrthoDB" id="2489132at2"/>
<name>A0A418XD14_9PSED</name>
<organism evidence="13 14">
    <name type="scientific">Pseudomonas cavernicola</name>
    <dbReference type="NCBI Taxonomy" id="2320866"/>
    <lineage>
        <taxon>Bacteria</taxon>
        <taxon>Pseudomonadati</taxon>
        <taxon>Pseudomonadota</taxon>
        <taxon>Gammaproteobacteria</taxon>
        <taxon>Pseudomonadales</taxon>
        <taxon>Pseudomonadaceae</taxon>
        <taxon>Pseudomonas</taxon>
    </lineage>
</organism>
<proteinExistence type="inferred from homology"/>
<dbReference type="GO" id="GO:0005886">
    <property type="term" value="C:plasma membrane"/>
    <property type="evidence" value="ECO:0007669"/>
    <property type="project" value="UniProtKB-SubCell"/>
</dbReference>
<dbReference type="CDD" id="cd11386">
    <property type="entry name" value="MCP_signal"/>
    <property type="match status" value="1"/>
</dbReference>
<evidence type="ECO:0000256" key="10">
    <source>
        <dbReference type="SAM" id="Phobius"/>
    </source>
</evidence>
<comment type="caution">
    <text evidence="13">The sequence shown here is derived from an EMBL/GenBank/DDBJ whole genome shotgun (WGS) entry which is preliminary data.</text>
</comment>
<keyword evidence="3" id="KW-0488">Methylation</keyword>
<evidence type="ECO:0000256" key="2">
    <source>
        <dbReference type="ARBA" id="ARBA00022475"/>
    </source>
</evidence>
<evidence type="ECO:0000256" key="9">
    <source>
        <dbReference type="PROSITE-ProRule" id="PRU00284"/>
    </source>
</evidence>
<dbReference type="SMART" id="SM00304">
    <property type="entry name" value="HAMP"/>
    <property type="match status" value="1"/>
</dbReference>
<reference evidence="13 14" key="1">
    <citation type="submission" date="2018-09" db="EMBL/GenBank/DDBJ databases">
        <authorList>
            <person name="Zhu H."/>
        </authorList>
    </citation>
    <scope>NUCLEOTIDE SEQUENCE [LARGE SCALE GENOMIC DNA]</scope>
    <source>
        <strain evidence="13 14">K1S02-6</strain>
    </source>
</reference>
<comment type="subcellular location">
    <subcellularLocation>
        <location evidence="1">Cell membrane</location>
        <topology evidence="1">Multi-pass membrane protein</topology>
    </subcellularLocation>
</comment>
<dbReference type="PANTHER" id="PTHR32089:SF119">
    <property type="entry name" value="METHYL-ACCEPTING CHEMOTAXIS PROTEIN CTPL"/>
    <property type="match status" value="1"/>
</dbReference>
<dbReference type="SUPFAM" id="SSF58104">
    <property type="entry name" value="Methyl-accepting chemotaxis protein (MCP) signaling domain"/>
    <property type="match status" value="1"/>
</dbReference>
<evidence type="ECO:0000256" key="3">
    <source>
        <dbReference type="ARBA" id="ARBA00022481"/>
    </source>
</evidence>
<keyword evidence="2" id="KW-1003">Cell membrane</keyword>
<keyword evidence="14" id="KW-1185">Reference proteome</keyword>
<accession>A0A418XD14</accession>
<dbReference type="Pfam" id="PF00672">
    <property type="entry name" value="HAMP"/>
    <property type="match status" value="1"/>
</dbReference>
<dbReference type="EMBL" id="QYUR01000006">
    <property type="protein sequence ID" value="RJG10412.1"/>
    <property type="molecule type" value="Genomic_DNA"/>
</dbReference>
<dbReference type="Proteomes" id="UP000284021">
    <property type="component" value="Unassembled WGS sequence"/>
</dbReference>
<keyword evidence="6 10" id="KW-0472">Membrane</keyword>
<dbReference type="GO" id="GO:0007165">
    <property type="term" value="P:signal transduction"/>
    <property type="evidence" value="ECO:0007669"/>
    <property type="project" value="UniProtKB-KW"/>
</dbReference>
<dbReference type="SMART" id="SM00283">
    <property type="entry name" value="MA"/>
    <property type="match status" value="1"/>
</dbReference>
<evidence type="ECO:0000259" key="12">
    <source>
        <dbReference type="PROSITE" id="PS50885"/>
    </source>
</evidence>
<gene>
    <name evidence="13" type="ORF">D3879_20585</name>
</gene>
<dbReference type="Gene3D" id="1.10.287.950">
    <property type="entry name" value="Methyl-accepting chemotaxis protein"/>
    <property type="match status" value="1"/>
</dbReference>
<dbReference type="InterPro" id="IPR004089">
    <property type="entry name" value="MCPsignal_dom"/>
</dbReference>
<dbReference type="PROSITE" id="PS50885">
    <property type="entry name" value="HAMP"/>
    <property type="match status" value="1"/>
</dbReference>
<keyword evidence="7 9" id="KW-0807">Transducer</keyword>
<dbReference type="RefSeq" id="WP_119956094.1">
    <property type="nucleotide sequence ID" value="NZ_QYUR01000006.1"/>
</dbReference>
<evidence type="ECO:0000256" key="6">
    <source>
        <dbReference type="ARBA" id="ARBA00023136"/>
    </source>
</evidence>
<evidence type="ECO:0000256" key="5">
    <source>
        <dbReference type="ARBA" id="ARBA00022989"/>
    </source>
</evidence>
<evidence type="ECO:0000256" key="7">
    <source>
        <dbReference type="ARBA" id="ARBA00023224"/>
    </source>
</evidence>
<keyword evidence="5 10" id="KW-1133">Transmembrane helix</keyword>
<sequence length="713" mass="77481">MKFKSIQFSVVALAGASVLAVVVALMLYALYSGARTQQLVQERTQAQLEEVIQQRLTALAQAQVRQIQRELEYPLTVARSLAQTNMLLGASDAAGNAQLSISREELSNLVRQTVVQNPKLLDAFIGWEKNAFDNNDDLYAGQTENGYDASGRFMPWWYRKADGSLMVEALGPNIEGEKLLPTGVREGEYYLCTKERKQACIVDPAPYEMNGKMVMMSSFNAPIMVKDQFRGVVGVDLSLEFIQEFLSHADKQLYDGAGELALISSNGRLAAYTKDSSKLGAAAETVLGARDMSALKNLQVDQPLYQLDEEHGQIELFLPFRVSDTDTRWTLLLQLPQQVVFAELQKLQEDLKTQRDEDILGMALVGLLIAGIGLLVIWFVGYGIARPLKQMVAMLDDIAKGEGDLTRRLSTDRVDELGSIASGFNTFLSKLQSMISQVVVSVQKVSDSSEHTADIAIRTNQGVQTQLTEIDLVATAMHEMTATAQDVARNATLAAEAAHHADQAANQGKRIVQNTANSIATLATEIGRAVGVVQTLAKDSENINAILTAIRGIAEQTNLLALNAAIEAARAGEQGRGFAVVADEVRNLAQKTQQATEEIQTMIQQLQHGTREVVKVMEDSQTKTDDSVQHAAEAATALESITQAVSVINDMNTQIASAAEEQSAVAEDINRNVTNIGQVAGEVAGGADEASQASAELTKLAEQQRRLINQFKV</sequence>
<keyword evidence="4 10" id="KW-0812">Transmembrane</keyword>
<evidence type="ECO:0000256" key="4">
    <source>
        <dbReference type="ARBA" id="ARBA00022692"/>
    </source>
</evidence>
<evidence type="ECO:0000259" key="11">
    <source>
        <dbReference type="PROSITE" id="PS50111"/>
    </source>
</evidence>
<evidence type="ECO:0000256" key="8">
    <source>
        <dbReference type="ARBA" id="ARBA00029447"/>
    </source>
</evidence>
<feature type="transmembrane region" description="Helical" evidence="10">
    <location>
        <begin position="359"/>
        <end position="385"/>
    </location>
</feature>
<dbReference type="GO" id="GO:0006935">
    <property type="term" value="P:chemotaxis"/>
    <property type="evidence" value="ECO:0007669"/>
    <property type="project" value="UniProtKB-ARBA"/>
</dbReference>
<dbReference type="AlphaFoldDB" id="A0A418XD14"/>
<feature type="transmembrane region" description="Helical" evidence="10">
    <location>
        <begin position="6"/>
        <end position="31"/>
    </location>
</feature>
<feature type="domain" description="HAMP" evidence="12">
    <location>
        <begin position="382"/>
        <end position="436"/>
    </location>
</feature>
<dbReference type="Pfam" id="PF00015">
    <property type="entry name" value="MCPsignal"/>
    <property type="match status" value="1"/>
</dbReference>